<comment type="caution">
    <text evidence="2">The sequence shown here is derived from an EMBL/GenBank/DDBJ whole genome shotgun (WGS) entry which is preliminary data.</text>
</comment>
<name>A0ABW6DVS6_9ACTN</name>
<evidence type="ECO:0000313" key="2">
    <source>
        <dbReference type="EMBL" id="MFD3956811.1"/>
    </source>
</evidence>
<sequence>MIGRRTVVGSRAVMAEYLQQLAADAANPHVTLQVLRFEAGAPASSLPFALLTPEDGATVLYSESRGQGHVTDSAKAVGDARTTFERLRANARDPDESLSRIRKIAEEYAR</sequence>
<proteinExistence type="predicted"/>
<protein>
    <submittedName>
        <fullName evidence="2">Scr1 family TA system antitoxin-like transcriptional regulator</fullName>
    </submittedName>
</protein>
<gene>
    <name evidence="2" type="ORF">ACFWR3_12065</name>
</gene>
<dbReference type="Proteomes" id="UP001598300">
    <property type="component" value="Unassembled WGS sequence"/>
</dbReference>
<dbReference type="RefSeq" id="WP_275539276.1">
    <property type="nucleotide sequence ID" value="NZ_JBHVRE010000001.1"/>
</dbReference>
<feature type="domain" description="DUF5753" evidence="1">
    <location>
        <begin position="5"/>
        <end position="103"/>
    </location>
</feature>
<dbReference type="Pfam" id="PF19054">
    <property type="entry name" value="DUF5753"/>
    <property type="match status" value="1"/>
</dbReference>
<evidence type="ECO:0000313" key="3">
    <source>
        <dbReference type="Proteomes" id="UP001598300"/>
    </source>
</evidence>
<dbReference type="EMBL" id="JBHXPM010000009">
    <property type="protein sequence ID" value="MFD3956811.1"/>
    <property type="molecule type" value="Genomic_DNA"/>
</dbReference>
<reference evidence="2 3" key="1">
    <citation type="submission" date="2024-09" db="EMBL/GenBank/DDBJ databases">
        <title>The Natural Products Discovery Center: Release of the First 8490 Sequenced Strains for Exploring Actinobacteria Biosynthetic Diversity.</title>
        <authorList>
            <person name="Kalkreuter E."/>
            <person name="Kautsar S.A."/>
            <person name="Yang D."/>
            <person name="Bader C.D."/>
            <person name="Teijaro C.N."/>
            <person name="Fluegel L."/>
            <person name="Davis C.M."/>
            <person name="Simpson J.R."/>
            <person name="Lauterbach L."/>
            <person name="Steele A.D."/>
            <person name="Gui C."/>
            <person name="Meng S."/>
            <person name="Li G."/>
            <person name="Viehrig K."/>
            <person name="Ye F."/>
            <person name="Su P."/>
            <person name="Kiefer A.F."/>
            <person name="Nichols A."/>
            <person name="Cepeda A.J."/>
            <person name="Yan W."/>
            <person name="Fan B."/>
            <person name="Jiang Y."/>
            <person name="Adhikari A."/>
            <person name="Zheng C.-J."/>
            <person name="Schuster L."/>
            <person name="Cowan T.M."/>
            <person name="Smanski M.J."/>
            <person name="Chevrette M.G."/>
            <person name="De Carvalho L.P.S."/>
            <person name="Shen B."/>
        </authorList>
    </citation>
    <scope>NUCLEOTIDE SEQUENCE [LARGE SCALE GENOMIC DNA]</scope>
    <source>
        <strain evidence="2 3">NPDC058584</strain>
    </source>
</reference>
<accession>A0ABW6DVS6</accession>
<evidence type="ECO:0000259" key="1">
    <source>
        <dbReference type="Pfam" id="PF19054"/>
    </source>
</evidence>
<keyword evidence="3" id="KW-1185">Reference proteome</keyword>
<dbReference type="InterPro" id="IPR043917">
    <property type="entry name" value="DUF5753"/>
</dbReference>
<organism evidence="2 3">
    <name type="scientific">Streptomyces bacillaris</name>
    <dbReference type="NCBI Taxonomy" id="68179"/>
    <lineage>
        <taxon>Bacteria</taxon>
        <taxon>Bacillati</taxon>
        <taxon>Actinomycetota</taxon>
        <taxon>Actinomycetes</taxon>
        <taxon>Kitasatosporales</taxon>
        <taxon>Streptomycetaceae</taxon>
        <taxon>Streptomyces</taxon>
    </lineage>
</organism>